<dbReference type="Pfam" id="PF13561">
    <property type="entry name" value="adh_short_C2"/>
    <property type="match status" value="1"/>
</dbReference>
<sequence length="75" mass="7680">MNAVAPGFIATAMTDATAERVGMSPSEYQEAAAAQTPVRRVGQPDDVANAIAFFASDAASFVTGQVLYVDGGARV</sequence>
<comment type="caution">
    <text evidence="3">The sequence shown here is derived from an EMBL/GenBank/DDBJ whole genome shotgun (WGS) entry which is preliminary data.</text>
</comment>
<keyword evidence="4" id="KW-1185">Reference proteome</keyword>
<dbReference type="Proteomes" id="UP001157017">
    <property type="component" value="Unassembled WGS sequence"/>
</dbReference>
<protein>
    <submittedName>
        <fullName evidence="3">Uncharacterized protein</fullName>
    </submittedName>
</protein>
<dbReference type="PANTHER" id="PTHR24321">
    <property type="entry name" value="DEHYDROGENASES, SHORT CHAIN"/>
    <property type="match status" value="1"/>
</dbReference>
<evidence type="ECO:0000313" key="4">
    <source>
        <dbReference type="Proteomes" id="UP001157017"/>
    </source>
</evidence>
<dbReference type="PANTHER" id="PTHR24321:SF8">
    <property type="entry name" value="ESTRADIOL 17-BETA-DEHYDROGENASE 8-RELATED"/>
    <property type="match status" value="1"/>
</dbReference>
<evidence type="ECO:0000256" key="2">
    <source>
        <dbReference type="ARBA" id="ARBA00023002"/>
    </source>
</evidence>
<organism evidence="3 4">
    <name type="scientific">Angustibacter aerolatus</name>
    <dbReference type="NCBI Taxonomy" id="1162965"/>
    <lineage>
        <taxon>Bacteria</taxon>
        <taxon>Bacillati</taxon>
        <taxon>Actinomycetota</taxon>
        <taxon>Actinomycetes</taxon>
        <taxon>Kineosporiales</taxon>
        <taxon>Kineosporiaceae</taxon>
    </lineage>
</organism>
<dbReference type="Gene3D" id="3.40.50.720">
    <property type="entry name" value="NAD(P)-binding Rossmann-like Domain"/>
    <property type="match status" value="1"/>
</dbReference>
<keyword evidence="2" id="KW-0560">Oxidoreductase</keyword>
<dbReference type="EMBL" id="BSUZ01000001">
    <property type="protein sequence ID" value="GMA89173.1"/>
    <property type="molecule type" value="Genomic_DNA"/>
</dbReference>
<gene>
    <name evidence="3" type="ORF">GCM10025868_44230</name>
</gene>
<accession>A0ABQ6JLP8</accession>
<comment type="similarity">
    <text evidence="1">Belongs to the short-chain dehydrogenases/reductases (SDR) family.</text>
</comment>
<evidence type="ECO:0000256" key="1">
    <source>
        <dbReference type="ARBA" id="ARBA00006484"/>
    </source>
</evidence>
<proteinExistence type="inferred from homology"/>
<evidence type="ECO:0000313" key="3">
    <source>
        <dbReference type="EMBL" id="GMA89173.1"/>
    </source>
</evidence>
<dbReference type="InterPro" id="IPR036291">
    <property type="entry name" value="NAD(P)-bd_dom_sf"/>
</dbReference>
<name>A0ABQ6JLP8_9ACTN</name>
<dbReference type="SUPFAM" id="SSF51735">
    <property type="entry name" value="NAD(P)-binding Rossmann-fold domains"/>
    <property type="match status" value="1"/>
</dbReference>
<reference evidence="4" key="1">
    <citation type="journal article" date="2019" name="Int. J. Syst. Evol. Microbiol.">
        <title>The Global Catalogue of Microorganisms (GCM) 10K type strain sequencing project: providing services to taxonomists for standard genome sequencing and annotation.</title>
        <authorList>
            <consortium name="The Broad Institute Genomics Platform"/>
            <consortium name="The Broad Institute Genome Sequencing Center for Infectious Disease"/>
            <person name="Wu L."/>
            <person name="Ma J."/>
        </authorList>
    </citation>
    <scope>NUCLEOTIDE SEQUENCE [LARGE SCALE GENOMIC DNA]</scope>
    <source>
        <strain evidence="4">NBRC 108730</strain>
    </source>
</reference>
<dbReference type="InterPro" id="IPR002347">
    <property type="entry name" value="SDR_fam"/>
</dbReference>